<comment type="caution">
    <text evidence="7">The sequence shown here is derived from an EMBL/GenBank/DDBJ whole genome shotgun (WGS) entry which is preliminary data.</text>
</comment>
<evidence type="ECO:0000256" key="4">
    <source>
        <dbReference type="ARBA" id="ARBA00022833"/>
    </source>
</evidence>
<proteinExistence type="inferred from homology"/>
<keyword evidence="1 6" id="KW-0813">Transport</keyword>
<evidence type="ECO:0000256" key="2">
    <source>
        <dbReference type="ARBA" id="ARBA00022475"/>
    </source>
</evidence>
<comment type="similarity">
    <text evidence="6">Belongs to the inorganic carbon transporter (TC 9.A.2) DabA family.</text>
</comment>
<reference evidence="7 8" key="1">
    <citation type="submission" date="2019-09" db="EMBL/GenBank/DDBJ databases">
        <authorList>
            <person name="Chen X.-Y."/>
        </authorList>
    </citation>
    <scope>NUCLEOTIDE SEQUENCE [LARGE SCALE GENOMIC DNA]</scope>
    <source>
        <strain evidence="7 8">NY5</strain>
    </source>
</reference>
<dbReference type="AlphaFoldDB" id="A0A5B0X140"/>
<evidence type="ECO:0000256" key="6">
    <source>
        <dbReference type="HAMAP-Rule" id="MF_01871"/>
    </source>
</evidence>
<feature type="binding site" evidence="6">
    <location>
        <position position="332"/>
    </location>
    <ligand>
        <name>Zn(2+)</name>
        <dbReference type="ChEBI" id="CHEBI:29105"/>
    </ligand>
</feature>
<evidence type="ECO:0000256" key="3">
    <source>
        <dbReference type="ARBA" id="ARBA00022723"/>
    </source>
</evidence>
<evidence type="ECO:0000256" key="1">
    <source>
        <dbReference type="ARBA" id="ARBA00022448"/>
    </source>
</evidence>
<keyword evidence="3 6" id="KW-0479">Metal-binding</keyword>
<evidence type="ECO:0000313" key="8">
    <source>
        <dbReference type="Proteomes" id="UP000323708"/>
    </source>
</evidence>
<keyword evidence="4 6" id="KW-0862">Zinc</keyword>
<comment type="cofactor">
    <cofactor evidence="6">
        <name>Zn(2+)</name>
        <dbReference type="ChEBI" id="CHEBI:29105"/>
    </cofactor>
</comment>
<feature type="binding site" evidence="6">
    <location>
        <position position="508"/>
    </location>
    <ligand>
        <name>Zn(2+)</name>
        <dbReference type="ChEBI" id="CHEBI:29105"/>
    </ligand>
</feature>
<dbReference type="EMBL" id="VTUX01000004">
    <property type="protein sequence ID" value="KAA1192081.1"/>
    <property type="molecule type" value="Genomic_DNA"/>
</dbReference>
<dbReference type="HAMAP" id="MF_01871">
    <property type="entry name" value="DabA"/>
    <property type="match status" value="1"/>
</dbReference>
<protein>
    <recommendedName>
        <fullName evidence="6">Probable inorganic carbon transporter subunit DabA</fullName>
    </recommendedName>
</protein>
<accession>A0A5B0X140</accession>
<name>A0A5B0X140_9GAMM</name>
<organism evidence="7 8">
    <name type="scientific">Pseudohalioglobus sediminis</name>
    <dbReference type="NCBI Taxonomy" id="2606449"/>
    <lineage>
        <taxon>Bacteria</taxon>
        <taxon>Pseudomonadati</taxon>
        <taxon>Pseudomonadota</taxon>
        <taxon>Gammaproteobacteria</taxon>
        <taxon>Cellvibrionales</taxon>
        <taxon>Halieaceae</taxon>
        <taxon>Pseudohalioglobus</taxon>
    </lineage>
</organism>
<comment type="subcellular location">
    <subcellularLocation>
        <location evidence="6">Cell membrane</location>
        <topology evidence="6">Peripheral membrane protein</topology>
    </subcellularLocation>
</comment>
<comment type="function">
    <text evidence="6">Part of an energy-coupled inorganic carbon pump.</text>
</comment>
<dbReference type="GO" id="GO:0008270">
    <property type="term" value="F:zinc ion binding"/>
    <property type="evidence" value="ECO:0007669"/>
    <property type="project" value="UniProtKB-UniRule"/>
</dbReference>
<dbReference type="InterPro" id="IPR018752">
    <property type="entry name" value="DabA"/>
</dbReference>
<dbReference type="GO" id="GO:0005886">
    <property type="term" value="C:plasma membrane"/>
    <property type="evidence" value="ECO:0007669"/>
    <property type="project" value="UniProtKB-SubCell"/>
</dbReference>
<keyword evidence="5 6" id="KW-0472">Membrane</keyword>
<feature type="binding site" evidence="6">
    <location>
        <position position="523"/>
    </location>
    <ligand>
        <name>Zn(2+)</name>
        <dbReference type="ChEBI" id="CHEBI:29105"/>
    </ligand>
</feature>
<keyword evidence="2 6" id="KW-1003">Cell membrane</keyword>
<evidence type="ECO:0000313" key="7">
    <source>
        <dbReference type="EMBL" id="KAA1192081.1"/>
    </source>
</evidence>
<dbReference type="Proteomes" id="UP000323708">
    <property type="component" value="Unassembled WGS sequence"/>
</dbReference>
<sequence>MTMPMNQETLHSAIADAVDTIAPTWPLDRMIAVNPYWGRIGQPFAVAAEELANIAGSPHTLSLDYYADAWRSGEITEADLQQALAENDCELDLATLLAALEEDYLPPVPVPLLSDMLDRQRDLHREPAWCDTITHQISQFCAAYFDQRQADWHPERSGRLYTSWRDALGDDHSVPLLMRAPGIPARARALAADPQEQIAAVLDSLGIPSSQWYTYFCAVLKRVSGWAAWCAYLRWQARLEEREDDTLIDILAIRLSWECLLDDGERAAASTWHAWHTEWEEKTSRFDNHALRVQLTWQRAQEISYQRGLGERLLAPAATGTVVEPAVQAAFCIDVRSEVFRRHLEAQAGDIQTLGFAGFFGLPISYAPLGTAARRPQLPGLLAPALDISDSSGDPGRDADISTQRQGKLQALFGWRTFESVPLSSFTLVESMGLGYLGKLIRRSLPGTSKPEADDALGLQPEQSCSIRPTLDAATAGGVSGQADIAAQVLTGMGLSDNFARLVLLLGHGSQNRNNPHRAGLDCGACCGQTGEVNARALAGLLNDPAVRAELAQRGRVIPDTTVFVAGLHNTTTDEVKLYDLTSLPGSHMPDLERIQVQLAFAGHAARRERAPSLGLDAVSAEPEVLLRAVRERADDWAQTRPEWGLANNAAFVVAPRARTRGQDLQGRSFLHDYDHRKDPDGSLLELIMTAPMIVTNWINMQYYASTVDNRRYGSGNKTLHNVVGGRIGVFEGNGGDLRIGLPWQSLHNGERWLHTPLRLTVVIEAPREAIDTVIGKHDMVRQLLDNQWLHLMRVDDAGLEVYRGGQWQAQ</sequence>
<dbReference type="PANTHER" id="PTHR38344:SF1">
    <property type="entry name" value="INORGANIC CARBON TRANSPORTER SUBUNIT DABA-RELATED"/>
    <property type="match status" value="1"/>
</dbReference>
<dbReference type="PANTHER" id="PTHR38344">
    <property type="entry name" value="UPF0753 PROTEIN AQ_863"/>
    <property type="match status" value="1"/>
</dbReference>
<gene>
    <name evidence="6" type="primary">dabA</name>
    <name evidence="7" type="ORF">F0M18_10030</name>
</gene>
<feature type="binding site" evidence="6">
    <location>
        <position position="334"/>
    </location>
    <ligand>
        <name>Zn(2+)</name>
        <dbReference type="ChEBI" id="CHEBI:29105"/>
    </ligand>
</feature>
<keyword evidence="8" id="KW-1185">Reference proteome</keyword>
<evidence type="ECO:0000256" key="5">
    <source>
        <dbReference type="ARBA" id="ARBA00023136"/>
    </source>
</evidence>
<dbReference type="Pfam" id="PF10070">
    <property type="entry name" value="DabA"/>
    <property type="match status" value="1"/>
</dbReference>
<comment type="subunit">
    <text evidence="6">Forms a complex with DabB.</text>
</comment>